<keyword evidence="7" id="KW-1185">Reference proteome</keyword>
<evidence type="ECO:0000313" key="6">
    <source>
        <dbReference type="EMBL" id="PKK26825.1"/>
    </source>
</evidence>
<feature type="domain" description="EF-hand" evidence="5">
    <location>
        <begin position="8"/>
        <end position="43"/>
    </location>
</feature>
<dbReference type="SUPFAM" id="SSF47473">
    <property type="entry name" value="EF-hand"/>
    <property type="match status" value="1"/>
</dbReference>
<dbReference type="GO" id="GO:0005509">
    <property type="term" value="F:calcium ion binding"/>
    <property type="evidence" value="ECO:0007669"/>
    <property type="project" value="InterPro"/>
</dbReference>
<keyword evidence="3" id="KW-0677">Repeat</keyword>
<evidence type="ECO:0000256" key="2">
    <source>
        <dbReference type="ARBA" id="ARBA00022723"/>
    </source>
</evidence>
<dbReference type="PANTHER" id="PTHR23048">
    <property type="entry name" value="MYOSIN LIGHT CHAIN 1, 3"/>
    <property type="match status" value="1"/>
</dbReference>
<evidence type="ECO:0000256" key="1">
    <source>
        <dbReference type="ARBA" id="ARBA00005253"/>
    </source>
</evidence>
<reference evidence="6 7" key="1">
    <citation type="journal article" date="2013" name="Science">
        <title>Genomic diversity and evolution of the head crest in the rock pigeon.</title>
        <authorList>
            <person name="Shapiro M.D."/>
            <person name="Kronenberg Z."/>
            <person name="Li C."/>
            <person name="Domyan E.T."/>
            <person name="Pan H."/>
            <person name="Campbell M."/>
            <person name="Tan H."/>
            <person name="Huff C.D."/>
            <person name="Hu H."/>
            <person name="Vickrey A.I."/>
            <person name="Nielsen S.C."/>
            <person name="Stringham S.A."/>
            <person name="Hu H."/>
            <person name="Willerslev E."/>
            <person name="Gilbert M.T."/>
            <person name="Yandell M."/>
            <person name="Zhang G."/>
            <person name="Wang J."/>
        </authorList>
    </citation>
    <scope>NUCLEOTIDE SEQUENCE [LARGE SCALE GENOMIC DNA]</scope>
    <source>
        <tissue evidence="6">Blood</tissue>
    </source>
</reference>
<dbReference type="InParanoid" id="A0A2I0MAX5"/>
<accession>A0A2I0MAX5</accession>
<dbReference type="CDD" id="cd00051">
    <property type="entry name" value="EFh"/>
    <property type="match status" value="1"/>
</dbReference>
<protein>
    <submittedName>
        <fullName evidence="6">Caltractin-like</fullName>
    </submittedName>
</protein>
<dbReference type="InterPro" id="IPR002048">
    <property type="entry name" value="EF_hand_dom"/>
</dbReference>
<dbReference type="InterPro" id="IPR050230">
    <property type="entry name" value="CALM/Myosin/TropC-like"/>
</dbReference>
<dbReference type="PROSITE" id="PS00018">
    <property type="entry name" value="EF_HAND_1"/>
    <property type="match status" value="1"/>
</dbReference>
<dbReference type="GO" id="GO:0016460">
    <property type="term" value="C:myosin II complex"/>
    <property type="evidence" value="ECO:0007669"/>
    <property type="project" value="TreeGrafter"/>
</dbReference>
<dbReference type="PROSITE" id="PS00039">
    <property type="entry name" value="DEAD_ATP_HELICASE"/>
    <property type="match status" value="1"/>
</dbReference>
<sequence>MRALGFEPKKEEIKKIISDTDTEGTGKISFNEFLAVMTPKMAEKDSREEILKAFKLFDDDETGKISFQNLKRVARELGENITDEELKDMIDEADRDGDGEVNEQEFLRIMKKTSLY</sequence>
<dbReference type="InterPro" id="IPR000629">
    <property type="entry name" value="RNA-helicase_DEAD-box_CS"/>
</dbReference>
<feature type="domain" description="EF-hand" evidence="5">
    <location>
        <begin position="45"/>
        <end position="80"/>
    </location>
</feature>
<dbReference type="Proteomes" id="UP000053872">
    <property type="component" value="Unassembled WGS sequence"/>
</dbReference>
<dbReference type="FunFam" id="1.10.238.10:FF:000077">
    <property type="entry name" value="Centrin 1"/>
    <property type="match status" value="1"/>
</dbReference>
<dbReference type="PROSITE" id="PS50222">
    <property type="entry name" value="EF_HAND_2"/>
    <property type="match status" value="3"/>
</dbReference>
<gene>
    <name evidence="6" type="ORF">A306_00007623</name>
</gene>
<dbReference type="PANTHER" id="PTHR23048:SF48">
    <property type="entry name" value="CENTRIN 3"/>
    <property type="match status" value="1"/>
</dbReference>
<dbReference type="InterPro" id="IPR018247">
    <property type="entry name" value="EF_Hand_1_Ca_BS"/>
</dbReference>
<evidence type="ECO:0000256" key="4">
    <source>
        <dbReference type="ARBA" id="ARBA00022837"/>
    </source>
</evidence>
<dbReference type="STRING" id="8932.A0A2I0MAX5"/>
<dbReference type="SMART" id="SM00054">
    <property type="entry name" value="EFh"/>
    <property type="match status" value="3"/>
</dbReference>
<dbReference type="EMBL" id="AKCR02000023">
    <property type="protein sequence ID" value="PKK26825.1"/>
    <property type="molecule type" value="Genomic_DNA"/>
</dbReference>
<dbReference type="GO" id="GO:0005815">
    <property type="term" value="C:microtubule organizing center"/>
    <property type="evidence" value="ECO:0007669"/>
    <property type="project" value="UniProtKB-ARBA"/>
</dbReference>
<evidence type="ECO:0000259" key="5">
    <source>
        <dbReference type="PROSITE" id="PS50222"/>
    </source>
</evidence>
<dbReference type="InterPro" id="IPR011992">
    <property type="entry name" value="EF-hand-dom_pair"/>
</dbReference>
<keyword evidence="4" id="KW-0106">Calcium</keyword>
<keyword evidence="2" id="KW-0479">Metal-binding</keyword>
<organism evidence="6 7">
    <name type="scientific">Columba livia</name>
    <name type="common">Rock dove</name>
    <dbReference type="NCBI Taxonomy" id="8932"/>
    <lineage>
        <taxon>Eukaryota</taxon>
        <taxon>Metazoa</taxon>
        <taxon>Chordata</taxon>
        <taxon>Craniata</taxon>
        <taxon>Vertebrata</taxon>
        <taxon>Euteleostomi</taxon>
        <taxon>Archelosauria</taxon>
        <taxon>Archosauria</taxon>
        <taxon>Dinosauria</taxon>
        <taxon>Saurischia</taxon>
        <taxon>Theropoda</taxon>
        <taxon>Coelurosauria</taxon>
        <taxon>Aves</taxon>
        <taxon>Neognathae</taxon>
        <taxon>Neoaves</taxon>
        <taxon>Columbimorphae</taxon>
        <taxon>Columbiformes</taxon>
        <taxon>Columbidae</taxon>
        <taxon>Columba</taxon>
    </lineage>
</organism>
<proteinExistence type="inferred from homology"/>
<comment type="similarity">
    <text evidence="1">Belongs to the centrin family.</text>
</comment>
<evidence type="ECO:0000313" key="7">
    <source>
        <dbReference type="Proteomes" id="UP000053872"/>
    </source>
</evidence>
<dbReference type="Pfam" id="PF13499">
    <property type="entry name" value="EF-hand_7"/>
    <property type="match status" value="2"/>
</dbReference>
<dbReference type="Gene3D" id="1.10.238.10">
    <property type="entry name" value="EF-hand"/>
    <property type="match status" value="2"/>
</dbReference>
<comment type="caution">
    <text evidence="6">The sequence shown here is derived from an EMBL/GenBank/DDBJ whole genome shotgun (WGS) entry which is preliminary data.</text>
</comment>
<name>A0A2I0MAX5_COLLI</name>
<dbReference type="AlphaFoldDB" id="A0A2I0MAX5"/>
<evidence type="ECO:0000256" key="3">
    <source>
        <dbReference type="ARBA" id="ARBA00022737"/>
    </source>
</evidence>
<feature type="domain" description="EF-hand" evidence="5">
    <location>
        <begin position="81"/>
        <end position="116"/>
    </location>
</feature>